<dbReference type="RefSeq" id="WP_149756886.1">
    <property type="nucleotide sequence ID" value="NZ_FOMS01000010.1"/>
</dbReference>
<sequence>MLVTVLAICLMGLSAALVAVNLRGLASDTAASLRSGARRMSRSGRLASNLAFCLLWLMIFVLSYG</sequence>
<keyword evidence="1" id="KW-1133">Transmembrane helix</keyword>
<dbReference type="AlphaFoldDB" id="A0A1I2AWZ4"/>
<evidence type="ECO:0000256" key="1">
    <source>
        <dbReference type="SAM" id="Phobius"/>
    </source>
</evidence>
<protein>
    <submittedName>
        <fullName evidence="2">Uncharacterized protein</fullName>
    </submittedName>
</protein>
<dbReference type="Proteomes" id="UP000325289">
    <property type="component" value="Unassembled WGS sequence"/>
</dbReference>
<accession>A0A1I2AWZ4</accession>
<proteinExistence type="predicted"/>
<gene>
    <name evidence="2" type="ORF">SAMN04515678_11096</name>
</gene>
<dbReference type="EMBL" id="FOMS01000010">
    <property type="protein sequence ID" value="SFE48346.1"/>
    <property type="molecule type" value="Genomic_DNA"/>
</dbReference>
<feature type="transmembrane region" description="Helical" evidence="1">
    <location>
        <begin position="46"/>
        <end position="64"/>
    </location>
</feature>
<keyword evidence="1" id="KW-0472">Membrane</keyword>
<keyword evidence="3" id="KW-1185">Reference proteome</keyword>
<organism evidence="2 3">
    <name type="scientific">Roseivivax sediminis</name>
    <dbReference type="NCBI Taxonomy" id="936889"/>
    <lineage>
        <taxon>Bacteria</taxon>
        <taxon>Pseudomonadati</taxon>
        <taxon>Pseudomonadota</taxon>
        <taxon>Alphaproteobacteria</taxon>
        <taxon>Rhodobacterales</taxon>
        <taxon>Roseobacteraceae</taxon>
        <taxon>Roseivivax</taxon>
    </lineage>
</organism>
<evidence type="ECO:0000313" key="2">
    <source>
        <dbReference type="EMBL" id="SFE48346.1"/>
    </source>
</evidence>
<name>A0A1I2AWZ4_9RHOB</name>
<evidence type="ECO:0000313" key="3">
    <source>
        <dbReference type="Proteomes" id="UP000325289"/>
    </source>
</evidence>
<keyword evidence="1" id="KW-0812">Transmembrane</keyword>
<reference evidence="2 3" key="1">
    <citation type="submission" date="2016-10" db="EMBL/GenBank/DDBJ databases">
        <authorList>
            <person name="Varghese N."/>
            <person name="Submissions S."/>
        </authorList>
    </citation>
    <scope>NUCLEOTIDE SEQUENCE [LARGE SCALE GENOMIC DNA]</scope>
    <source>
        <strain evidence="3">YIM D21,KCTC 23444,ACCC 10710</strain>
    </source>
</reference>